<evidence type="ECO:0000313" key="1">
    <source>
        <dbReference type="EMBL" id="KNZ44692.1"/>
    </source>
</evidence>
<reference evidence="1 2" key="1">
    <citation type="submission" date="2015-08" db="EMBL/GenBank/DDBJ databases">
        <title>Next Generation Sequencing and Analysis of the Genome of Puccinia sorghi L Schw, the Causal Agent of Maize Common Rust.</title>
        <authorList>
            <person name="Rochi L."/>
            <person name="Burguener G."/>
            <person name="Darino M."/>
            <person name="Turjanski A."/>
            <person name="Kreff E."/>
            <person name="Dieguez M.J."/>
            <person name="Sacco F."/>
        </authorList>
    </citation>
    <scope>NUCLEOTIDE SEQUENCE [LARGE SCALE GENOMIC DNA]</scope>
    <source>
        <strain evidence="1 2">RO10H11247</strain>
    </source>
</reference>
<organism evidence="1 2">
    <name type="scientific">Puccinia sorghi</name>
    <dbReference type="NCBI Taxonomy" id="27349"/>
    <lineage>
        <taxon>Eukaryota</taxon>
        <taxon>Fungi</taxon>
        <taxon>Dikarya</taxon>
        <taxon>Basidiomycota</taxon>
        <taxon>Pucciniomycotina</taxon>
        <taxon>Pucciniomycetes</taxon>
        <taxon>Pucciniales</taxon>
        <taxon>Pucciniaceae</taxon>
        <taxon>Puccinia</taxon>
    </lineage>
</organism>
<sequence>MRSNQHSRPHVELGFPGACPTDIVAKVASRELILPSKLANADTLIDIFIFFLQVLETTAALKQMDECFHLICASIVENQEKFDTPNGQRSHFGNAKYLKYKSQKKEKYIISPTDHQVVLSTKKIM</sequence>
<name>A0A0L6U8S2_9BASI</name>
<comment type="caution">
    <text evidence="1">The sequence shown here is derived from an EMBL/GenBank/DDBJ whole genome shotgun (WGS) entry which is preliminary data.</text>
</comment>
<accession>A0A0L6U8S2</accession>
<evidence type="ECO:0000313" key="2">
    <source>
        <dbReference type="Proteomes" id="UP000037035"/>
    </source>
</evidence>
<dbReference type="OrthoDB" id="360653at2759"/>
<dbReference type="EMBL" id="LAVV01014515">
    <property type="protein sequence ID" value="KNZ44692.1"/>
    <property type="molecule type" value="Genomic_DNA"/>
</dbReference>
<dbReference type="Proteomes" id="UP000037035">
    <property type="component" value="Unassembled WGS sequence"/>
</dbReference>
<protein>
    <submittedName>
        <fullName evidence="1">Uncharacterized protein</fullName>
    </submittedName>
</protein>
<dbReference type="STRING" id="27349.A0A0L6U8S2"/>
<dbReference type="AlphaFoldDB" id="A0A0L6U8S2"/>
<gene>
    <name evidence="1" type="ORF">VP01_891g6</name>
</gene>
<dbReference type="VEuPathDB" id="FungiDB:VP01_891g6"/>
<keyword evidence="2" id="KW-1185">Reference proteome</keyword>
<proteinExistence type="predicted"/>